<dbReference type="AlphaFoldDB" id="C0QKV4"/>
<feature type="transmembrane region" description="Helical" evidence="2">
    <location>
        <begin position="533"/>
        <end position="560"/>
    </location>
</feature>
<dbReference type="eggNOG" id="COG0661">
    <property type="taxonomic scope" value="Bacteria"/>
</dbReference>
<keyword evidence="5" id="KW-1185">Reference proteome</keyword>
<dbReference type="RefSeq" id="WP_015904956.1">
    <property type="nucleotide sequence ID" value="NC_012108.1"/>
</dbReference>
<dbReference type="STRING" id="177437.HRM2_31110"/>
<dbReference type="Pfam" id="PF03109">
    <property type="entry name" value="ABC1"/>
    <property type="match status" value="1"/>
</dbReference>
<dbReference type="HOGENOM" id="CLU_006533_0_2_7"/>
<reference evidence="4 5" key="1">
    <citation type="journal article" date="2009" name="Environ. Microbiol.">
        <title>Genome sequence of Desulfobacterium autotrophicum HRM2, a marine sulfate reducer oxidizing organic carbon completely to carbon dioxide.</title>
        <authorList>
            <person name="Strittmatter A.W."/>
            <person name="Liesegang H."/>
            <person name="Rabus R."/>
            <person name="Decker I."/>
            <person name="Amann J."/>
            <person name="Andres S."/>
            <person name="Henne A."/>
            <person name="Fricke W.F."/>
            <person name="Martinez-Arias R."/>
            <person name="Bartels D."/>
            <person name="Goesmann A."/>
            <person name="Krause L."/>
            <person name="Puehler A."/>
            <person name="Klenk H.P."/>
            <person name="Richter M."/>
            <person name="Schuler M."/>
            <person name="Gloeckner F.O."/>
            <person name="Meyerdierks A."/>
            <person name="Gottschalk G."/>
            <person name="Amann R."/>
        </authorList>
    </citation>
    <scope>NUCLEOTIDE SEQUENCE [LARGE SCALE GENOMIC DNA]</scope>
    <source>
        <strain evidence="5">ATCC 43914 / DSM 3382 / HRM2</strain>
    </source>
</reference>
<evidence type="ECO:0000256" key="2">
    <source>
        <dbReference type="SAM" id="Phobius"/>
    </source>
</evidence>
<sequence>MVSIRKIGGLGRSYRHFLRYRQILGIIFKYGFGNIIDALNLDEYIEIGLKLISRNKGERLEKLSGAMRIRMIFEELGPTFIKFGQILSSRPDLIPVNLLTELARLQDHVPPFSFDEVAAIISAEFGRPHGEVFEFIDHTPIASASIGQVHRAGITGVGEVAVKVQRPGIRKIIEVDLEIMHHLATLAEDHVEEIAYHRPVRIVEEFAKSLGRELDYSVEASNLERMARQFSNDKTVHIPGVFRAESSQRVLTMEFIRGVKISERAALVRQGLDIGQITRNGAQFVMKQVFDFGFFHADPHPGNLFVLPKNVICPVDFGMAGFIPRHTRESFVDLIYAIHKKDMRLGARFLLELADYDVEPDLAALEKDLTDFVVLNLDRPLKEIRIGQLVQDILEISSHHKMRIPPDLFLMMKAFATVEGVAKKLDPDFDMIKAAAPHVRQAKLSRLSPKRISEDMLGITREALRFARIFPSDFLEILRLAKLGNIRLNIQIQGFERMLATHDQISNRISFAIIIAALIMGSAQLINSNVPPILFGVSVIGIAGFIAAALMGVWLLVAIIKKGRL</sequence>
<evidence type="ECO:0000256" key="1">
    <source>
        <dbReference type="ARBA" id="ARBA00009670"/>
    </source>
</evidence>
<dbReference type="CDD" id="cd05121">
    <property type="entry name" value="ABC1_ADCK3-like"/>
    <property type="match status" value="1"/>
</dbReference>
<keyword evidence="2" id="KW-0472">Membrane</keyword>
<accession>C0QKV4</accession>
<keyword evidence="2" id="KW-1133">Transmembrane helix</keyword>
<protein>
    <submittedName>
        <fullName evidence="4">UbiB</fullName>
    </submittedName>
</protein>
<dbReference type="InterPro" id="IPR004147">
    <property type="entry name" value="ABC1_dom"/>
</dbReference>
<evidence type="ECO:0000313" key="5">
    <source>
        <dbReference type="Proteomes" id="UP000000442"/>
    </source>
</evidence>
<organism evidence="4 5">
    <name type="scientific">Desulforapulum autotrophicum (strain ATCC 43914 / DSM 3382 / VKM B-1955 / HRM2)</name>
    <name type="common">Desulfobacterium autotrophicum</name>
    <dbReference type="NCBI Taxonomy" id="177437"/>
    <lineage>
        <taxon>Bacteria</taxon>
        <taxon>Pseudomonadati</taxon>
        <taxon>Thermodesulfobacteriota</taxon>
        <taxon>Desulfobacteria</taxon>
        <taxon>Desulfobacterales</taxon>
        <taxon>Desulfobacteraceae</taxon>
        <taxon>Desulforapulum</taxon>
    </lineage>
</organism>
<dbReference type="InterPro" id="IPR050154">
    <property type="entry name" value="UbiB_kinase"/>
</dbReference>
<dbReference type="PANTHER" id="PTHR10566">
    <property type="entry name" value="CHAPERONE-ACTIVITY OF BC1 COMPLEX CABC1 -RELATED"/>
    <property type="match status" value="1"/>
</dbReference>
<dbReference type="OrthoDB" id="9795390at2"/>
<dbReference type="EMBL" id="CP001087">
    <property type="protein sequence ID" value="ACN16194.1"/>
    <property type="molecule type" value="Genomic_DNA"/>
</dbReference>
<evidence type="ECO:0000313" key="4">
    <source>
        <dbReference type="EMBL" id="ACN16194.1"/>
    </source>
</evidence>
<proteinExistence type="inferred from homology"/>
<dbReference type="KEGG" id="dat:HRM2_31110"/>
<comment type="similarity">
    <text evidence="1">Belongs to the protein kinase superfamily. ADCK protein kinase family.</text>
</comment>
<gene>
    <name evidence="4" type="primary">ubiB2</name>
    <name evidence="4" type="ordered locus">HRM2_31110</name>
</gene>
<feature type="domain" description="ABC1 atypical kinase-like" evidence="3">
    <location>
        <begin position="104"/>
        <end position="344"/>
    </location>
</feature>
<dbReference type="Proteomes" id="UP000000442">
    <property type="component" value="Chromosome"/>
</dbReference>
<dbReference type="SUPFAM" id="SSF56112">
    <property type="entry name" value="Protein kinase-like (PK-like)"/>
    <property type="match status" value="1"/>
</dbReference>
<keyword evidence="2" id="KW-0812">Transmembrane</keyword>
<feature type="transmembrane region" description="Helical" evidence="2">
    <location>
        <begin position="509"/>
        <end position="527"/>
    </location>
</feature>
<dbReference type="PANTHER" id="PTHR10566:SF113">
    <property type="entry name" value="PROTEIN ACTIVITY OF BC1 COMPLEX KINASE 7, CHLOROPLASTIC"/>
    <property type="match status" value="1"/>
</dbReference>
<name>C0QKV4_DESAH</name>
<dbReference type="InterPro" id="IPR011009">
    <property type="entry name" value="Kinase-like_dom_sf"/>
</dbReference>
<evidence type="ECO:0000259" key="3">
    <source>
        <dbReference type="Pfam" id="PF03109"/>
    </source>
</evidence>